<dbReference type="AlphaFoldDB" id="A0A818UPJ3"/>
<evidence type="ECO:0000256" key="1">
    <source>
        <dbReference type="SAM" id="MobiDB-lite"/>
    </source>
</evidence>
<dbReference type="PANTHER" id="PTHR46599:SF3">
    <property type="entry name" value="PIGGYBAC TRANSPOSABLE ELEMENT-DERIVED PROTEIN 4"/>
    <property type="match status" value="1"/>
</dbReference>
<reference evidence="3" key="1">
    <citation type="submission" date="2021-02" db="EMBL/GenBank/DDBJ databases">
        <authorList>
            <person name="Nowell W R."/>
        </authorList>
    </citation>
    <scope>NUCLEOTIDE SEQUENCE</scope>
</reference>
<feature type="region of interest" description="Disordered" evidence="1">
    <location>
        <begin position="22"/>
        <end position="88"/>
    </location>
</feature>
<gene>
    <name evidence="3" type="ORF">OTI717_LOCUS12740</name>
</gene>
<dbReference type="PANTHER" id="PTHR46599">
    <property type="entry name" value="PIGGYBAC TRANSPOSABLE ELEMENT-DERIVED PROTEIN 4"/>
    <property type="match status" value="1"/>
</dbReference>
<dbReference type="InterPro" id="IPR029526">
    <property type="entry name" value="PGBD"/>
</dbReference>
<evidence type="ECO:0000313" key="3">
    <source>
        <dbReference type="EMBL" id="CAF3704203.1"/>
    </source>
</evidence>
<protein>
    <recommendedName>
        <fullName evidence="2">PiggyBac transposable element-derived protein domain-containing protein</fullName>
    </recommendedName>
</protein>
<dbReference type="Proteomes" id="UP000663823">
    <property type="component" value="Unassembled WGS sequence"/>
</dbReference>
<evidence type="ECO:0000313" key="4">
    <source>
        <dbReference type="Proteomes" id="UP000663823"/>
    </source>
</evidence>
<evidence type="ECO:0000259" key="2">
    <source>
        <dbReference type="Pfam" id="PF13843"/>
    </source>
</evidence>
<feature type="compositionally biased region" description="Basic and acidic residues" evidence="1">
    <location>
        <begin position="53"/>
        <end position="70"/>
    </location>
</feature>
<comment type="caution">
    <text evidence="3">The sequence shown here is derived from an EMBL/GenBank/DDBJ whole genome shotgun (WGS) entry which is preliminary data.</text>
</comment>
<accession>A0A818UPJ3</accession>
<dbReference type="EMBL" id="CAJOAX010001304">
    <property type="protein sequence ID" value="CAF3704203.1"/>
    <property type="molecule type" value="Genomic_DNA"/>
</dbReference>
<feature type="domain" description="PiggyBac transposable element-derived protein" evidence="2">
    <location>
        <begin position="169"/>
        <end position="227"/>
    </location>
</feature>
<name>A0A818UPJ3_9BILA</name>
<organism evidence="3 4">
    <name type="scientific">Rotaria sordida</name>
    <dbReference type="NCBI Taxonomy" id="392033"/>
    <lineage>
        <taxon>Eukaryota</taxon>
        <taxon>Metazoa</taxon>
        <taxon>Spiralia</taxon>
        <taxon>Gnathifera</taxon>
        <taxon>Rotifera</taxon>
        <taxon>Eurotatoria</taxon>
        <taxon>Bdelloidea</taxon>
        <taxon>Philodinida</taxon>
        <taxon>Philodinidae</taxon>
        <taxon>Rotaria</taxon>
    </lineage>
</organism>
<proteinExistence type="predicted"/>
<dbReference type="Pfam" id="PF13843">
    <property type="entry name" value="DDE_Tnp_1_7"/>
    <property type="match status" value="1"/>
</dbReference>
<sequence length="235" mass="26607">MSTKTNLKRIRKILITDNTNEFTDNISEDDESNSDPDYSFSNTESDDTSTDECISKEDSSYAHFSDDDTHINAQPKSTEKGGVSWSTERPTVQGRVHAINIMKTTPPDPVTVIQTMMDVFKQLNDAASQTKSKKWKELDRTELEAFLGLLIQAGVGHTSHISVTELWNIIPFRGRCSFVQYMPNKSSKYGLKFWVFCDVDSRYVLTLELYTEKVGNVIQQNLATNVVFTIGRLIT</sequence>